<keyword evidence="2" id="KW-1185">Reference proteome</keyword>
<accession>A0A5B7E0M6</accession>
<comment type="caution">
    <text evidence="1">The sequence shown here is derived from an EMBL/GenBank/DDBJ whole genome shotgun (WGS) entry which is preliminary data.</text>
</comment>
<organism evidence="1 2">
    <name type="scientific">Portunus trituberculatus</name>
    <name type="common">Swimming crab</name>
    <name type="synonym">Neptunus trituberculatus</name>
    <dbReference type="NCBI Taxonomy" id="210409"/>
    <lineage>
        <taxon>Eukaryota</taxon>
        <taxon>Metazoa</taxon>
        <taxon>Ecdysozoa</taxon>
        <taxon>Arthropoda</taxon>
        <taxon>Crustacea</taxon>
        <taxon>Multicrustacea</taxon>
        <taxon>Malacostraca</taxon>
        <taxon>Eumalacostraca</taxon>
        <taxon>Eucarida</taxon>
        <taxon>Decapoda</taxon>
        <taxon>Pleocyemata</taxon>
        <taxon>Brachyura</taxon>
        <taxon>Eubrachyura</taxon>
        <taxon>Portunoidea</taxon>
        <taxon>Portunidae</taxon>
        <taxon>Portuninae</taxon>
        <taxon>Portunus</taxon>
    </lineage>
</organism>
<dbReference type="EMBL" id="VSRR010001644">
    <property type="protein sequence ID" value="MPC26743.1"/>
    <property type="molecule type" value="Genomic_DNA"/>
</dbReference>
<proteinExistence type="predicted"/>
<sequence length="117" mass="12950">MVVVVGRGGKDLSYILAYMVVVLLPCSKNPCDKLSEAEQSPAGVQAYDLTYFISHLNDLITSTMQVSVYLGTKKRRPNIEPKTLILTDMGHWARFASKQAVACTVRGLEQLINNNAY</sequence>
<gene>
    <name evidence="1" type="ORF">E2C01_019891</name>
</gene>
<protein>
    <submittedName>
        <fullName evidence="1">Uncharacterized protein</fullName>
    </submittedName>
</protein>
<dbReference type="Proteomes" id="UP000324222">
    <property type="component" value="Unassembled WGS sequence"/>
</dbReference>
<name>A0A5B7E0M6_PORTR</name>
<evidence type="ECO:0000313" key="2">
    <source>
        <dbReference type="Proteomes" id="UP000324222"/>
    </source>
</evidence>
<evidence type="ECO:0000313" key="1">
    <source>
        <dbReference type="EMBL" id="MPC26743.1"/>
    </source>
</evidence>
<dbReference type="AlphaFoldDB" id="A0A5B7E0M6"/>
<reference evidence="1 2" key="1">
    <citation type="submission" date="2019-05" db="EMBL/GenBank/DDBJ databases">
        <title>Another draft genome of Portunus trituberculatus and its Hox gene families provides insights of decapod evolution.</title>
        <authorList>
            <person name="Jeong J.-H."/>
            <person name="Song I."/>
            <person name="Kim S."/>
            <person name="Choi T."/>
            <person name="Kim D."/>
            <person name="Ryu S."/>
            <person name="Kim W."/>
        </authorList>
    </citation>
    <scope>NUCLEOTIDE SEQUENCE [LARGE SCALE GENOMIC DNA]</scope>
    <source>
        <tissue evidence="1">Muscle</tissue>
    </source>
</reference>